<dbReference type="InterPro" id="IPR010239">
    <property type="entry name" value="CHP02001"/>
</dbReference>
<gene>
    <name evidence="1" type="ORF">JL811_00325</name>
</gene>
<protein>
    <submittedName>
        <fullName evidence="1">Uncharacterized protein</fullName>
    </submittedName>
</protein>
<dbReference type="EMBL" id="JAESVN010000001">
    <property type="protein sequence ID" value="MBL4915652.1"/>
    <property type="molecule type" value="Genomic_DNA"/>
</dbReference>
<organism evidence="1 2">
    <name type="scientific">Szabonella alba</name>
    <dbReference type="NCBI Taxonomy" id="2804194"/>
    <lineage>
        <taxon>Bacteria</taxon>
        <taxon>Pseudomonadati</taxon>
        <taxon>Pseudomonadota</taxon>
        <taxon>Alphaproteobacteria</taxon>
        <taxon>Rhodobacterales</taxon>
        <taxon>Paracoccaceae</taxon>
        <taxon>Szabonella</taxon>
    </lineage>
</organism>
<keyword evidence="2" id="KW-1185">Reference proteome</keyword>
<name>A0A8K0V576_9RHOB</name>
<dbReference type="SUPFAM" id="SSF56935">
    <property type="entry name" value="Porins"/>
    <property type="match status" value="1"/>
</dbReference>
<reference evidence="1" key="1">
    <citation type="submission" date="2021-01" db="EMBL/GenBank/DDBJ databases">
        <title>Tabrizicola alba sp. nov. a motile alkaliphilic bacterium isolated from a soda lake.</title>
        <authorList>
            <person name="Szuroczki S."/>
            <person name="Abbaszade G."/>
            <person name="Schumann P."/>
            <person name="Toth E."/>
        </authorList>
    </citation>
    <scope>NUCLEOTIDE SEQUENCE</scope>
    <source>
        <strain evidence="1">DMG-N-6</strain>
    </source>
</reference>
<dbReference type="AlphaFoldDB" id="A0A8K0V576"/>
<dbReference type="NCBIfam" id="TIGR02001">
    <property type="entry name" value="gcw_chp"/>
    <property type="match status" value="1"/>
</dbReference>
<sequence>MRIAGDVLKICHSHTITGSNMRRYLATTALIALFAAPGALLAQDFSVSAGATLTSRYMSSGIEQTNGFAIQPWIEVEANGFYAGVWASNVSKSLLGSSAEVDLYLGYRNEIGAFSYDIGYARYYYRSPNVDCCGEFILDMGYAVTDEFSIGGRVAYDPKAEVTNTRLSAAYAFTDQISADITYGKINKGGHRYWQVGGSYAVNDTLSLGLAWHDTNITKGRLVASMDISFSLR</sequence>
<dbReference type="Proteomes" id="UP000648908">
    <property type="component" value="Unassembled WGS sequence"/>
</dbReference>
<accession>A0A8K0V576</accession>
<comment type="caution">
    <text evidence="1">The sequence shown here is derived from an EMBL/GenBank/DDBJ whole genome shotgun (WGS) entry which is preliminary data.</text>
</comment>
<proteinExistence type="predicted"/>
<dbReference type="Pfam" id="PF09694">
    <property type="entry name" value="Gcw_chp"/>
    <property type="match status" value="1"/>
</dbReference>
<evidence type="ECO:0000313" key="2">
    <source>
        <dbReference type="Proteomes" id="UP000648908"/>
    </source>
</evidence>
<evidence type="ECO:0000313" key="1">
    <source>
        <dbReference type="EMBL" id="MBL4915652.1"/>
    </source>
</evidence>